<dbReference type="GO" id="GO:0010214">
    <property type="term" value="P:seed coat development"/>
    <property type="evidence" value="ECO:0000318"/>
    <property type="project" value="GO_Central"/>
</dbReference>
<keyword evidence="4 7" id="KW-0732">Signal</keyword>
<protein>
    <recommendedName>
        <fullName evidence="8">Pectinesterase inhibitor domain-containing protein</fullName>
    </recommendedName>
</protein>
<dbReference type="CDD" id="cd15798">
    <property type="entry name" value="PMEI-like_3"/>
    <property type="match status" value="1"/>
</dbReference>
<evidence type="ECO:0000256" key="7">
    <source>
        <dbReference type="SAM" id="SignalP"/>
    </source>
</evidence>
<evidence type="ECO:0000259" key="8">
    <source>
        <dbReference type="SMART" id="SM00856"/>
    </source>
</evidence>
<dbReference type="OrthoDB" id="1430376at2759"/>
<dbReference type="PANTHER" id="PTHR31080">
    <property type="entry name" value="PECTINESTERASE INHIBITOR-LIKE"/>
    <property type="match status" value="1"/>
</dbReference>
<dbReference type="InterPro" id="IPR035513">
    <property type="entry name" value="Invertase/methylesterase_inhib"/>
</dbReference>
<dbReference type="Gene3D" id="1.20.140.40">
    <property type="entry name" value="Invertase/pectin methylesterase inhibitor family protein"/>
    <property type="match status" value="1"/>
</dbReference>
<proteinExistence type="inferred from homology"/>
<dbReference type="PANTHER" id="PTHR31080:SF158">
    <property type="entry name" value="PLANT INVERTASE_PECTIN METHYLESTERASE INHIBITOR SUPERFAMILY PROTEIN"/>
    <property type="match status" value="1"/>
</dbReference>
<feature type="domain" description="Pectinesterase inhibitor" evidence="8">
    <location>
        <begin position="27"/>
        <end position="182"/>
    </location>
</feature>
<gene>
    <name evidence="9" type="ORF">EUGRSUZ_H01114</name>
</gene>
<evidence type="ECO:0000256" key="1">
    <source>
        <dbReference type="ARBA" id="ARBA00004271"/>
    </source>
</evidence>
<feature type="chain" id="PRO_5001568173" description="Pectinesterase inhibitor domain-containing protein" evidence="7">
    <location>
        <begin position="25"/>
        <end position="193"/>
    </location>
</feature>
<dbReference type="InParanoid" id="A0A059AWW8"/>
<dbReference type="AlphaFoldDB" id="A0A059AWW8"/>
<evidence type="ECO:0000256" key="2">
    <source>
        <dbReference type="ARBA" id="ARBA00022523"/>
    </source>
</evidence>
<comment type="similarity">
    <text evidence="6">Belongs to the PMEI family.</text>
</comment>
<accession>A0A059AWW8</accession>
<evidence type="ECO:0000256" key="4">
    <source>
        <dbReference type="ARBA" id="ARBA00022729"/>
    </source>
</evidence>
<dbReference type="FunFam" id="1.20.140.40:FF:000006">
    <property type="entry name" value="Pectinesterase inhibitor 3"/>
    <property type="match status" value="1"/>
</dbReference>
<dbReference type="GO" id="GO:0048358">
    <property type="term" value="P:mucilage pectin biosynthetic process"/>
    <property type="evidence" value="ECO:0000318"/>
    <property type="project" value="GO_Central"/>
</dbReference>
<keyword evidence="2" id="KW-0052">Apoplast</keyword>
<dbReference type="GO" id="GO:0009827">
    <property type="term" value="P:plant-type cell wall modification"/>
    <property type="evidence" value="ECO:0000318"/>
    <property type="project" value="GO_Central"/>
</dbReference>
<keyword evidence="5" id="KW-1015">Disulfide bond</keyword>
<feature type="signal peptide" evidence="7">
    <location>
        <begin position="1"/>
        <end position="24"/>
    </location>
</feature>
<sequence length="193" mass="21129">MAVASVMSNLVALLLLLWLTNVAARGRGPSYVQEACSVTQYRELCVRSLASFSGSAKRSPSRWARAGVSVSLSEVKNAGRYLEKVYTSRSLRGRNRAALSDCLECFQDAVDNLHKSLGLLRMLTRNDFNDRMSDLLTWMSAALTDEDTCLDGFEGQTGGRAVRAVHNRVQRVTYYTSNALALANKLASTGEPA</sequence>
<dbReference type="Gramene" id="KCW58437">
    <property type="protein sequence ID" value="KCW58437"/>
    <property type="gene ID" value="EUGRSUZ_H01114"/>
</dbReference>
<dbReference type="SUPFAM" id="SSF101148">
    <property type="entry name" value="Plant invertase/pectin methylesterase inhibitor"/>
    <property type="match status" value="1"/>
</dbReference>
<dbReference type="GO" id="GO:0046910">
    <property type="term" value="F:pectinesterase inhibitor activity"/>
    <property type="evidence" value="ECO:0000318"/>
    <property type="project" value="GO_Central"/>
</dbReference>
<dbReference type="SMART" id="SM00856">
    <property type="entry name" value="PMEI"/>
    <property type="match status" value="1"/>
</dbReference>
<dbReference type="FunCoup" id="A0A059AWW8">
    <property type="interactions" value="550"/>
</dbReference>
<dbReference type="InterPro" id="IPR006501">
    <property type="entry name" value="Pectinesterase_inhib_dom"/>
</dbReference>
<dbReference type="NCBIfam" id="TIGR01614">
    <property type="entry name" value="PME_inhib"/>
    <property type="match status" value="1"/>
</dbReference>
<dbReference type="GO" id="GO:0048046">
    <property type="term" value="C:apoplast"/>
    <property type="evidence" value="ECO:0007669"/>
    <property type="project" value="UniProtKB-SubCell"/>
</dbReference>
<dbReference type="GO" id="GO:0009505">
    <property type="term" value="C:plant-type cell wall"/>
    <property type="evidence" value="ECO:0000318"/>
    <property type="project" value="GO_Central"/>
</dbReference>
<dbReference type="STRING" id="71139.A0A059AWW8"/>
<evidence type="ECO:0000313" key="9">
    <source>
        <dbReference type="EMBL" id="KCW58437.1"/>
    </source>
</evidence>
<dbReference type="eggNOG" id="ENOG502S061">
    <property type="taxonomic scope" value="Eukaryota"/>
</dbReference>
<evidence type="ECO:0000256" key="6">
    <source>
        <dbReference type="ARBA" id="ARBA00038471"/>
    </source>
</evidence>
<name>A0A059AWW8_EUCGR</name>
<organism evidence="9">
    <name type="scientific">Eucalyptus grandis</name>
    <name type="common">Flooded gum</name>
    <dbReference type="NCBI Taxonomy" id="71139"/>
    <lineage>
        <taxon>Eukaryota</taxon>
        <taxon>Viridiplantae</taxon>
        <taxon>Streptophyta</taxon>
        <taxon>Embryophyta</taxon>
        <taxon>Tracheophyta</taxon>
        <taxon>Spermatophyta</taxon>
        <taxon>Magnoliopsida</taxon>
        <taxon>eudicotyledons</taxon>
        <taxon>Gunneridae</taxon>
        <taxon>Pentapetalae</taxon>
        <taxon>rosids</taxon>
        <taxon>malvids</taxon>
        <taxon>Myrtales</taxon>
        <taxon>Myrtaceae</taxon>
        <taxon>Myrtoideae</taxon>
        <taxon>Eucalypteae</taxon>
        <taxon>Eucalyptus</taxon>
    </lineage>
</organism>
<reference evidence="9" key="1">
    <citation type="submission" date="2013-07" db="EMBL/GenBank/DDBJ databases">
        <title>The genome of Eucalyptus grandis.</title>
        <authorList>
            <person name="Schmutz J."/>
            <person name="Hayes R."/>
            <person name="Myburg A."/>
            <person name="Tuskan G."/>
            <person name="Grattapaglia D."/>
            <person name="Rokhsar D.S."/>
        </authorList>
    </citation>
    <scope>NUCLEOTIDE SEQUENCE</scope>
    <source>
        <tissue evidence="9">Leaf extractions</tissue>
    </source>
</reference>
<evidence type="ECO:0000256" key="5">
    <source>
        <dbReference type="ARBA" id="ARBA00023157"/>
    </source>
</evidence>
<dbReference type="KEGG" id="egr:104456757"/>
<evidence type="ECO:0000256" key="3">
    <source>
        <dbReference type="ARBA" id="ARBA00022525"/>
    </source>
</evidence>
<dbReference type="OMA" id="SYVQNAC"/>
<comment type="subcellular location">
    <subcellularLocation>
        <location evidence="1">Secreted</location>
        <location evidence="1">Extracellular space</location>
        <location evidence="1">Apoplast</location>
    </subcellularLocation>
</comment>
<dbReference type="InterPro" id="IPR051955">
    <property type="entry name" value="PME_Inhibitor"/>
</dbReference>
<dbReference type="EMBL" id="KK198760">
    <property type="protein sequence ID" value="KCW58437.1"/>
    <property type="molecule type" value="Genomic_DNA"/>
</dbReference>
<keyword evidence="3" id="KW-0964">Secreted</keyword>
<dbReference type="Pfam" id="PF04043">
    <property type="entry name" value="PMEI"/>
    <property type="match status" value="1"/>
</dbReference>